<evidence type="ECO:0000313" key="5">
    <source>
        <dbReference type="EMBL" id="KAK9415060.1"/>
    </source>
</evidence>
<dbReference type="InterPro" id="IPR016461">
    <property type="entry name" value="COMT-like"/>
</dbReference>
<accession>A0ABR2UKA8</accession>
<dbReference type="SUPFAM" id="SSF46785">
    <property type="entry name" value="Winged helix' DNA-binding domain"/>
    <property type="match status" value="1"/>
</dbReference>
<dbReference type="InterPro" id="IPR036388">
    <property type="entry name" value="WH-like_DNA-bd_sf"/>
</dbReference>
<name>A0ABR2UKA8_9PEZI</name>
<keyword evidence="1 5" id="KW-0489">Methyltransferase</keyword>
<sequence length="395" mass="43500">MSGSRSLIDLGDLIQSCTKSIHDVLSQSQLPQPTFSSTTPSDINILHGTIQDNRAKLLEALEELRTLVLGPTSYIFHTAVLNPSWVATFAVLYTYRIAQHVPADGTISYAEISERCGLPTSDIKRILRAAISIHIFQEERSDFVKHNANSAVLKTALGHDALGFFTEEYTSAALKLPESLRRFPASDNVGESAAAIANGGGGDQDIFALISHDPERVARLANAHSFVATVPETSLAHFVEHVPWSTKRGSIKCPRVVVDIGGSHGSLCKGLLREYPGIEKAIVEDLPEVIEKKAHRSTEENFEGRLEYQHYNFFTEQVVKGADVYIFRTVLHDWPDSAAHLFVKMGVNAKERTQEDWTKLLADADRGFKLASIVTPANCVHSIIEIVWQGDTETG</sequence>
<keyword evidence="3" id="KW-0949">S-adenosyl-L-methionine</keyword>
<evidence type="ECO:0000313" key="6">
    <source>
        <dbReference type="Proteomes" id="UP001408356"/>
    </source>
</evidence>
<evidence type="ECO:0000256" key="2">
    <source>
        <dbReference type="ARBA" id="ARBA00022679"/>
    </source>
</evidence>
<protein>
    <submittedName>
        <fullName evidence="5">S-adenosyl-L-methionine-dependent methyltransferase</fullName>
    </submittedName>
</protein>
<dbReference type="GO" id="GO:0008168">
    <property type="term" value="F:methyltransferase activity"/>
    <property type="evidence" value="ECO:0007669"/>
    <property type="project" value="UniProtKB-KW"/>
</dbReference>
<dbReference type="Gene3D" id="1.10.10.10">
    <property type="entry name" value="Winged helix-like DNA-binding domain superfamily/Winged helix DNA-binding domain"/>
    <property type="match status" value="1"/>
</dbReference>
<keyword evidence="6" id="KW-1185">Reference proteome</keyword>
<evidence type="ECO:0000256" key="3">
    <source>
        <dbReference type="ARBA" id="ARBA00022691"/>
    </source>
</evidence>
<dbReference type="InterPro" id="IPR036390">
    <property type="entry name" value="WH_DNA-bd_sf"/>
</dbReference>
<dbReference type="Pfam" id="PF00891">
    <property type="entry name" value="Methyltransf_2"/>
    <property type="match status" value="1"/>
</dbReference>
<comment type="caution">
    <text evidence="5">The sequence shown here is derived from an EMBL/GenBank/DDBJ whole genome shotgun (WGS) entry which is preliminary data.</text>
</comment>
<reference evidence="5 6" key="1">
    <citation type="journal article" date="2024" name="J. Plant Pathol.">
        <title>Sequence and assembly of the genome of Seiridium unicorne, isolate CBS 538.82, causal agent of cypress canker disease.</title>
        <authorList>
            <person name="Scali E."/>
            <person name="Rocca G.D."/>
            <person name="Danti R."/>
            <person name="Garbelotto M."/>
            <person name="Barberini S."/>
            <person name="Baroncelli R."/>
            <person name="Emiliani G."/>
        </authorList>
    </citation>
    <scope>NUCLEOTIDE SEQUENCE [LARGE SCALE GENOMIC DNA]</scope>
    <source>
        <strain evidence="5 6">BM-138-508</strain>
    </source>
</reference>
<proteinExistence type="predicted"/>
<dbReference type="PANTHER" id="PTHR43712:SF12">
    <property type="entry name" value="STERIGMATOCYSTIN 8-O-METHYLTRANSFERASE"/>
    <property type="match status" value="1"/>
</dbReference>
<organism evidence="5 6">
    <name type="scientific">Seiridium unicorne</name>
    <dbReference type="NCBI Taxonomy" id="138068"/>
    <lineage>
        <taxon>Eukaryota</taxon>
        <taxon>Fungi</taxon>
        <taxon>Dikarya</taxon>
        <taxon>Ascomycota</taxon>
        <taxon>Pezizomycotina</taxon>
        <taxon>Sordariomycetes</taxon>
        <taxon>Xylariomycetidae</taxon>
        <taxon>Amphisphaeriales</taxon>
        <taxon>Sporocadaceae</taxon>
        <taxon>Seiridium</taxon>
    </lineage>
</organism>
<dbReference type="EMBL" id="JARVKF010000419">
    <property type="protein sequence ID" value="KAK9415060.1"/>
    <property type="molecule type" value="Genomic_DNA"/>
</dbReference>
<feature type="domain" description="O-methyltransferase C-terminal" evidence="4">
    <location>
        <begin position="255"/>
        <end position="343"/>
    </location>
</feature>
<dbReference type="SUPFAM" id="SSF53335">
    <property type="entry name" value="S-adenosyl-L-methionine-dependent methyltransferases"/>
    <property type="match status" value="1"/>
</dbReference>
<dbReference type="InterPro" id="IPR001077">
    <property type="entry name" value="COMT_C"/>
</dbReference>
<evidence type="ECO:0000259" key="4">
    <source>
        <dbReference type="Pfam" id="PF00891"/>
    </source>
</evidence>
<evidence type="ECO:0000256" key="1">
    <source>
        <dbReference type="ARBA" id="ARBA00022603"/>
    </source>
</evidence>
<dbReference type="PANTHER" id="PTHR43712">
    <property type="entry name" value="PUTATIVE (AFU_ORTHOLOGUE AFUA_4G14580)-RELATED"/>
    <property type="match status" value="1"/>
</dbReference>
<gene>
    <name evidence="5" type="ORF">SUNI508_10665</name>
</gene>
<dbReference type="Proteomes" id="UP001408356">
    <property type="component" value="Unassembled WGS sequence"/>
</dbReference>
<dbReference type="InterPro" id="IPR029063">
    <property type="entry name" value="SAM-dependent_MTases_sf"/>
</dbReference>
<dbReference type="Gene3D" id="3.40.50.150">
    <property type="entry name" value="Vaccinia Virus protein VP39"/>
    <property type="match status" value="1"/>
</dbReference>
<keyword evidence="2" id="KW-0808">Transferase</keyword>
<dbReference type="GO" id="GO:0032259">
    <property type="term" value="P:methylation"/>
    <property type="evidence" value="ECO:0007669"/>
    <property type="project" value="UniProtKB-KW"/>
</dbReference>
<dbReference type="PROSITE" id="PS51683">
    <property type="entry name" value="SAM_OMT_II"/>
    <property type="match status" value="1"/>
</dbReference>